<organism evidence="1 2">
    <name type="scientific">Bifidobacterium pseudolongum subsp. globosum</name>
    <dbReference type="NCBI Taxonomy" id="1690"/>
    <lineage>
        <taxon>Bacteria</taxon>
        <taxon>Bacillati</taxon>
        <taxon>Actinomycetota</taxon>
        <taxon>Actinomycetes</taxon>
        <taxon>Bifidobacteriales</taxon>
        <taxon>Bifidobacteriaceae</taxon>
        <taxon>Bifidobacterium</taxon>
    </lineage>
</organism>
<protein>
    <submittedName>
        <fullName evidence="1">Uncharacterized protein</fullName>
    </submittedName>
</protein>
<evidence type="ECO:0000313" key="2">
    <source>
        <dbReference type="Proteomes" id="UP000292382"/>
    </source>
</evidence>
<proteinExistence type="predicted"/>
<reference evidence="1 2" key="1">
    <citation type="submission" date="2018-12" db="EMBL/GenBank/DDBJ databases">
        <title>Unveiling genomic diversity among members of the Bifidobacterium pseudolongum species, a widely distributed gut commensal of the animal kingdom.</title>
        <authorList>
            <person name="Lugli G.A."/>
            <person name="Duranti S."/>
            <person name="Albert K."/>
            <person name="Mancabelli L."/>
            <person name="Napoli S."/>
            <person name="Viappiani A."/>
            <person name="Anzalone R."/>
            <person name="Longhi G."/>
            <person name="Milani C."/>
            <person name="Turroni F."/>
            <person name="Alessandri G."/>
            <person name="Sela D.A."/>
            <person name="Van Sinderen D."/>
            <person name="Ventura M."/>
        </authorList>
    </citation>
    <scope>NUCLEOTIDE SEQUENCE [LARGE SCALE GENOMIC DNA]</scope>
    <source>
        <strain evidence="1 2">2003B</strain>
    </source>
</reference>
<dbReference type="Proteomes" id="UP000292382">
    <property type="component" value="Unassembled WGS sequence"/>
</dbReference>
<evidence type="ECO:0000313" key="1">
    <source>
        <dbReference type="EMBL" id="RYQ36526.1"/>
    </source>
</evidence>
<comment type="caution">
    <text evidence="1">The sequence shown here is derived from an EMBL/GenBank/DDBJ whole genome shotgun (WGS) entry which is preliminary data.</text>
</comment>
<sequence length="95" mass="10895">MALDELYDGYCVECNHCLRHYRFAPRHLTATHRKLVSIDEHGIPRTDVLKGKGTIARMAIRDGWISYTATTNRFSSTCHLCPDCQTLNDYGETFD</sequence>
<name>A0A4Q5AV91_9BIFI</name>
<accession>A0A4Q5AV91</accession>
<dbReference type="EMBL" id="RYUW01000012">
    <property type="protein sequence ID" value="RYQ36526.1"/>
    <property type="molecule type" value="Genomic_DNA"/>
</dbReference>
<gene>
    <name evidence="1" type="ORF">PG2003B_1023</name>
</gene>
<dbReference type="AlphaFoldDB" id="A0A4Q5AV91"/>